<dbReference type="RefSeq" id="WP_238703139.1">
    <property type="nucleotide sequence ID" value="NZ_CP158364.1"/>
</dbReference>
<gene>
    <name evidence="1" type="ORF">SCX10_02605</name>
</gene>
<evidence type="ECO:0000313" key="2">
    <source>
        <dbReference type="Proteomes" id="UP001272183"/>
    </source>
</evidence>
<reference evidence="1" key="1">
    <citation type="submission" date="2023-10" db="EMBL/GenBank/DDBJ databases">
        <title>Supernatant from a Refined Defined Microbial Community Protects Mice from Clostridioides difficile Infection.</title>
        <authorList>
            <person name="Douchant K."/>
            <person name="He S.-M."/>
            <person name="Noordhof C."/>
            <person name="Greenlaw J."/>
            <person name="Schroeter K."/>
            <person name="Vancuren S.J."/>
            <person name="Sjaarda C."/>
            <person name="Allen-Vercoe E."/>
            <person name="Gloor G.B."/>
            <person name="Vanner S.J."/>
            <person name="Petrof E.O."/>
            <person name="Sheth P.M."/>
            <person name="Guzman M."/>
        </authorList>
    </citation>
    <scope>NUCLEOTIDE SEQUENCE</scope>
    <source>
        <strain evidence="1">16-6-I_4_FM</strain>
    </source>
</reference>
<accession>A0AAW9CIQ5</accession>
<proteinExistence type="predicted"/>
<sequence>MWLTSDKPLRCKGLQRIAKYGNMISRGVGNIWQSFQIGGYECIKREYVTPIKRGAIAVFVDVGSSSSRWFRRREGRSRVFCFPTKEMNREERLSKSSFTRLPNVKGAVAEDARITGSPLRSELASVLREKMALSGHLIFLGQGKGSGDRR</sequence>
<comment type="caution">
    <text evidence="1">The sequence shown here is derived from an EMBL/GenBank/DDBJ whole genome shotgun (WGS) entry which is preliminary data.</text>
</comment>
<dbReference type="Proteomes" id="UP001272183">
    <property type="component" value="Unassembled WGS sequence"/>
</dbReference>
<protein>
    <submittedName>
        <fullName evidence="1">Uncharacterized protein</fullName>
    </submittedName>
</protein>
<dbReference type="EMBL" id="JAWUDL010000003">
    <property type="protein sequence ID" value="MDW7545730.1"/>
    <property type="molecule type" value="Genomic_DNA"/>
</dbReference>
<organism evidence="1 2">
    <name type="scientific">Bifidobacterium longum</name>
    <dbReference type="NCBI Taxonomy" id="216816"/>
    <lineage>
        <taxon>Bacteria</taxon>
        <taxon>Bacillati</taxon>
        <taxon>Actinomycetota</taxon>
        <taxon>Actinomycetes</taxon>
        <taxon>Bifidobacteriales</taxon>
        <taxon>Bifidobacteriaceae</taxon>
        <taxon>Bifidobacterium</taxon>
    </lineage>
</organism>
<dbReference type="AlphaFoldDB" id="A0AAW9CIQ5"/>
<name>A0AAW9CIQ5_BIFLN</name>
<evidence type="ECO:0000313" key="1">
    <source>
        <dbReference type="EMBL" id="MDW7545730.1"/>
    </source>
</evidence>